<dbReference type="InterPro" id="IPR045345">
    <property type="entry name" value="Gag_p24_C"/>
</dbReference>
<evidence type="ECO:0000256" key="13">
    <source>
        <dbReference type="ARBA" id="ARBA00022771"/>
    </source>
</evidence>
<comment type="PTM">
    <molecule>Gag-Pol polyprotein</molecule>
    <text evidence="27">Specific enzymatic cleavages by the viral protease yield mature proteins.</text>
</comment>
<proteinExistence type="inferred from homology"/>
<dbReference type="Pfam" id="PF00098">
    <property type="entry name" value="zf-CCHC"/>
    <property type="match status" value="2"/>
</dbReference>
<evidence type="ECO:0000259" key="29">
    <source>
        <dbReference type="PROSITE" id="PS50158"/>
    </source>
</evidence>
<dbReference type="GO" id="GO:0039702">
    <property type="term" value="P:viral budding via host ESCRT complex"/>
    <property type="evidence" value="ECO:0007669"/>
    <property type="project" value="UniProtKB-KW"/>
</dbReference>
<evidence type="ECO:0000313" key="30">
    <source>
        <dbReference type="EMBL" id="CAQ60124.1"/>
    </source>
</evidence>
<protein>
    <recommendedName>
        <fullName evidence="27">Gag polyprotein</fullName>
    </recommendedName>
    <component>
        <recommendedName>
            <fullName evidence="27">Matrix protein p17</fullName>
            <shortName evidence="27">MA</shortName>
        </recommendedName>
    </component>
</protein>
<evidence type="ECO:0000256" key="5">
    <source>
        <dbReference type="ARBA" id="ARBA00022562"/>
    </source>
</evidence>
<comment type="subunit">
    <text evidence="25">Interacts with host TSG101.</text>
</comment>
<evidence type="ECO:0000256" key="24">
    <source>
        <dbReference type="ARBA" id="ARBA00038618"/>
    </source>
</evidence>
<keyword evidence="8" id="KW-1198">Viral budding</keyword>
<evidence type="ECO:0000256" key="15">
    <source>
        <dbReference type="ARBA" id="ARBA00022844"/>
    </source>
</evidence>
<dbReference type="Gene3D" id="4.10.60.10">
    <property type="entry name" value="Zinc finger, CCHC-type"/>
    <property type="match status" value="1"/>
</dbReference>
<evidence type="ECO:0000256" key="21">
    <source>
        <dbReference type="ARBA" id="ARBA00037551"/>
    </source>
</evidence>
<evidence type="ECO:0000256" key="14">
    <source>
        <dbReference type="ARBA" id="ARBA00022833"/>
    </source>
</evidence>
<feature type="domain" description="CCHC-type" evidence="29">
    <location>
        <begin position="391"/>
        <end position="405"/>
    </location>
</feature>
<keyword evidence="12" id="KW-0688">Ribosomal frameshifting</keyword>
<comment type="subcellular location">
    <subcellularLocation>
        <location evidence="27">Virion</location>
    </subcellularLocation>
    <subcellularLocation>
        <location evidence="27">Host cytoplasm</location>
    </subcellularLocation>
    <subcellularLocation>
        <location evidence="27">Host nucleus</location>
    </subcellularLocation>
</comment>
<dbReference type="SUPFAM" id="SSF57756">
    <property type="entry name" value="Retrovirus zinc finger-like domains"/>
    <property type="match status" value="1"/>
</dbReference>
<evidence type="ECO:0000256" key="2">
    <source>
        <dbReference type="ARBA" id="ARBA00022462"/>
    </source>
</evidence>
<dbReference type="EMBL" id="FM165200">
    <property type="protein sequence ID" value="CAQ60124.1"/>
    <property type="molecule type" value="Genomic_DNA"/>
</dbReference>
<comment type="function">
    <text evidence="23">Matrix protein p17 targets Gag and Gag-Pol polyproteins to the plasma membrane via a multipartite membrane binding signal, that includes its myristoylated N-terminus. Also mediates nuclear localization of the preintegration complex. Implicated in the release from host cell mediated by Vpu.</text>
</comment>
<dbReference type="SUPFAM" id="SSF47353">
    <property type="entry name" value="Retrovirus capsid dimerization domain-like"/>
    <property type="match status" value="1"/>
</dbReference>
<evidence type="ECO:0000256" key="9">
    <source>
        <dbReference type="ARBA" id="ARBA00022707"/>
    </source>
</evidence>
<dbReference type="GO" id="GO:0042025">
    <property type="term" value="C:host cell nucleus"/>
    <property type="evidence" value="ECO:0007669"/>
    <property type="project" value="UniProtKB-SubCell"/>
</dbReference>
<evidence type="ECO:0000313" key="31">
    <source>
        <dbReference type="Proteomes" id="UP000260611"/>
    </source>
</evidence>
<keyword evidence="19" id="KW-0449">Lipoprotein</keyword>
<keyword evidence="17 27" id="KW-0543">Viral nucleoprotein</keyword>
<feature type="domain" description="CCHC-type" evidence="29">
    <location>
        <begin position="370"/>
        <end position="386"/>
    </location>
</feature>
<evidence type="ECO:0000256" key="11">
    <source>
        <dbReference type="ARBA" id="ARBA00022737"/>
    </source>
</evidence>
<evidence type="ECO:0000256" key="25">
    <source>
        <dbReference type="ARBA" id="ARBA00038644"/>
    </source>
</evidence>
<dbReference type="Proteomes" id="UP000260611">
    <property type="component" value="Segment"/>
</dbReference>
<dbReference type="SUPFAM" id="SSF47836">
    <property type="entry name" value="Retroviral matrix proteins"/>
    <property type="match status" value="1"/>
</dbReference>
<dbReference type="GO" id="GO:0075523">
    <property type="term" value="P:viral translational frameshifting"/>
    <property type="evidence" value="ECO:0007669"/>
    <property type="project" value="UniProtKB-KW"/>
</dbReference>
<dbReference type="GO" id="GO:0005198">
    <property type="term" value="F:structural molecule activity"/>
    <property type="evidence" value="ECO:0007669"/>
    <property type="project" value="InterPro"/>
</dbReference>
<keyword evidence="6 27" id="KW-0945">Host-virus interaction</keyword>
<evidence type="ECO:0000256" key="4">
    <source>
        <dbReference type="ARBA" id="ARBA00022561"/>
    </source>
</evidence>
<dbReference type="InterPro" id="IPR010999">
    <property type="entry name" value="Retrovr_matrix"/>
</dbReference>
<comment type="function">
    <text evidence="21">p6-gag plays a role in budding of the assembled particle by interacting with the host class E VPS proteins TSG101 and PDCD6IP/AIP1.</text>
</comment>
<dbReference type="Pfam" id="PF00607">
    <property type="entry name" value="Gag_p24"/>
    <property type="match status" value="1"/>
</dbReference>
<comment type="similarity">
    <text evidence="1">Belongs to the primate lentivirus group gag polyprotein family.</text>
</comment>
<dbReference type="PANTHER" id="PTHR40389:SF3">
    <property type="entry name" value="IGE-BINDING PROTEIN"/>
    <property type="match status" value="1"/>
</dbReference>
<dbReference type="GO" id="GO:0030430">
    <property type="term" value="C:host cell cytoplasm"/>
    <property type="evidence" value="ECO:0007669"/>
    <property type="project" value="UniProtKB-SubCell"/>
</dbReference>
<keyword evidence="2" id="KW-1187">Viral budding via the host ESCRT complexes</keyword>
<dbReference type="GO" id="GO:0019013">
    <property type="term" value="C:viral nucleocapsid"/>
    <property type="evidence" value="ECO:0007669"/>
    <property type="project" value="UniProtKB-KW"/>
</dbReference>
<evidence type="ECO:0000256" key="7">
    <source>
        <dbReference type="ARBA" id="ARBA00022612"/>
    </source>
</evidence>
<comment type="function">
    <text evidence="22">Nucleocapsid protein p7 encapsulates and protects viral dimeric unspliced (genomic) RNA. Binds these RNAs through its zinc fingers.</text>
</comment>
<dbReference type="InterPro" id="IPR036875">
    <property type="entry name" value="Znf_CCHC_sf"/>
</dbReference>
<evidence type="ECO:0000256" key="23">
    <source>
        <dbReference type="ARBA" id="ARBA00037767"/>
    </source>
</evidence>
<dbReference type="Pfam" id="PF19317">
    <property type="entry name" value="Gag_p24_C"/>
    <property type="match status" value="1"/>
</dbReference>
<organism evidence="30 31">
    <name type="scientific">Simian immunodeficiency virus - olc</name>
    <dbReference type="NCBI Taxonomy" id="538563"/>
    <lineage>
        <taxon>Viruses</taxon>
        <taxon>Riboviria</taxon>
        <taxon>Pararnavirae</taxon>
        <taxon>Artverviricota</taxon>
        <taxon>Revtraviricetes</taxon>
        <taxon>Ortervirales</taxon>
        <taxon>Retroviridae</taxon>
        <taxon>Orthoretrovirinae</taxon>
        <taxon>Lentivirus</taxon>
        <taxon>Lentivirus simimdef</taxon>
        <taxon>Simian immunodeficiency virus</taxon>
    </lineage>
</organism>
<evidence type="ECO:0000256" key="12">
    <source>
        <dbReference type="ARBA" id="ARBA00022758"/>
    </source>
</evidence>
<comment type="function">
    <text evidence="20">Capsid protein p24 forms the conical core of the virus that encapsulates the genomic RNA-nucleocapsid complex.</text>
</comment>
<dbReference type="GO" id="GO:0008270">
    <property type="term" value="F:zinc ion binding"/>
    <property type="evidence" value="ECO:0007669"/>
    <property type="project" value="UniProtKB-KW"/>
</dbReference>
<dbReference type="Pfam" id="PF00540">
    <property type="entry name" value="Gag_p17"/>
    <property type="match status" value="1"/>
</dbReference>
<keyword evidence="14 27" id="KW-0862">Zinc</keyword>
<reference evidence="30 31" key="1">
    <citation type="journal article" date="2009" name="J. Virol.">
        <title>Full-length genome characterization of a novel simian immunodeficiency virus lineage (SIVolc) from olive Colobus (Procolobus verus) and new SIVwrcPbb strains from Western Red Colobus (Piliocolobus badius badius) from the Tai Forest in Ivory Coast.</title>
        <authorList>
            <person name="Liegeois F."/>
            <person name="Lafay B."/>
            <person name="Formenty P."/>
            <person name="Locatelli S."/>
            <person name="Courgnaud V."/>
            <person name="Delaporte E."/>
            <person name="Peeters M."/>
        </authorList>
    </citation>
    <scope>NUCLEOTIDE SEQUENCE [LARGE SCALE GENOMIC DNA]</scope>
</reference>
<keyword evidence="9" id="KW-0519">Myristate</keyword>
<dbReference type="GO" id="GO:0055036">
    <property type="term" value="C:virion membrane"/>
    <property type="evidence" value="ECO:0007669"/>
    <property type="project" value="UniProtKB-SubCell"/>
</dbReference>
<keyword evidence="11" id="KW-0677">Repeat</keyword>
<dbReference type="InterPro" id="IPR008919">
    <property type="entry name" value="Retrov_capsid_N"/>
</dbReference>
<keyword evidence="15 27" id="KW-0946">Virion</keyword>
<accession>B7UES0</accession>
<dbReference type="Gene3D" id="1.20.5.760">
    <property type="entry name" value="Single helix bin"/>
    <property type="match status" value="1"/>
</dbReference>
<comment type="subunit">
    <text evidence="24">Homotrimer. Interacts with gp41 (via C-terminus).</text>
</comment>
<evidence type="ECO:0000256" key="8">
    <source>
        <dbReference type="ARBA" id="ARBA00022637"/>
    </source>
</evidence>
<dbReference type="Gene3D" id="1.10.1200.30">
    <property type="match status" value="1"/>
</dbReference>
<dbReference type="InterPro" id="IPR050195">
    <property type="entry name" value="Primate_lentivir_Gag_pol-like"/>
</dbReference>
<evidence type="ECO:0000256" key="3">
    <source>
        <dbReference type="ARBA" id="ARBA00022553"/>
    </source>
</evidence>
<dbReference type="InterPro" id="IPR008916">
    <property type="entry name" value="Retrov_capsid_C"/>
</dbReference>
<dbReference type="InterPro" id="IPR012344">
    <property type="entry name" value="Matrix_HIV/RSV_N"/>
</dbReference>
<dbReference type="SMART" id="SM00343">
    <property type="entry name" value="ZnF_C2HC"/>
    <property type="match status" value="2"/>
</dbReference>
<keyword evidence="18 27" id="KW-1035">Host cytoplasm</keyword>
<gene>
    <name evidence="30" type="primary">gag</name>
</gene>
<dbReference type="GO" id="GO:0003723">
    <property type="term" value="F:RNA binding"/>
    <property type="evidence" value="ECO:0007669"/>
    <property type="project" value="UniProtKB-KW"/>
</dbReference>
<keyword evidence="5 27" id="KW-1048">Host nucleus</keyword>
<dbReference type="Gene3D" id="1.10.375.10">
    <property type="entry name" value="Human Immunodeficiency Virus Type 1 Capsid Protein"/>
    <property type="match status" value="1"/>
</dbReference>
<keyword evidence="13 26" id="KW-0863">Zinc-finger</keyword>
<keyword evidence="3" id="KW-0597">Phosphoprotein</keyword>
<dbReference type="PROSITE" id="PS50158">
    <property type="entry name" value="ZF_CCHC"/>
    <property type="match status" value="2"/>
</dbReference>
<feature type="compositionally biased region" description="Basic and acidic residues" evidence="28">
    <location>
        <begin position="455"/>
        <end position="467"/>
    </location>
</feature>
<dbReference type="InterPro" id="IPR001878">
    <property type="entry name" value="Znf_CCHC"/>
</dbReference>
<evidence type="ECO:0000256" key="19">
    <source>
        <dbReference type="ARBA" id="ARBA00023288"/>
    </source>
</evidence>
<evidence type="ECO:0000256" key="20">
    <source>
        <dbReference type="ARBA" id="ARBA00037162"/>
    </source>
</evidence>
<evidence type="ECO:0000256" key="10">
    <source>
        <dbReference type="ARBA" id="ARBA00022723"/>
    </source>
</evidence>
<dbReference type="InterPro" id="IPR000071">
    <property type="entry name" value="Lentvrl_matrix_N"/>
</dbReference>
<evidence type="ECO:0000256" key="17">
    <source>
        <dbReference type="ARBA" id="ARBA00023086"/>
    </source>
</evidence>
<evidence type="ECO:0000256" key="1">
    <source>
        <dbReference type="ARBA" id="ARBA00008364"/>
    </source>
</evidence>
<name>B7UES0_SIV</name>
<feature type="region of interest" description="Disordered" evidence="28">
    <location>
        <begin position="455"/>
        <end position="480"/>
    </location>
</feature>
<evidence type="ECO:0000256" key="16">
    <source>
        <dbReference type="ARBA" id="ARBA00022884"/>
    </source>
</evidence>
<evidence type="ECO:0000256" key="27">
    <source>
        <dbReference type="RuleBase" id="RU004487"/>
    </source>
</evidence>
<keyword evidence="10 27" id="KW-0479">Metal-binding</keyword>
<evidence type="ECO:0000256" key="28">
    <source>
        <dbReference type="SAM" id="MobiDB-lite"/>
    </source>
</evidence>
<evidence type="ECO:0000256" key="22">
    <source>
        <dbReference type="ARBA" id="ARBA00037755"/>
    </source>
</evidence>
<keyword evidence="4 27" id="KW-0167">Capsid protein</keyword>
<sequence length="480" mass="53701">MGGTESKIDPELLKKLERVRLRETGKKCYRRAHVKWAVQELKHLCIDPDDLGTKEGCKRIVEKLLPLEEGGTQKLKSLLNICIVILCLQEGLPVRNTIEAKKRVKVKEKKEEQLAMPIIRNAQGIFEHVPLATRTLQSWVKALEDRGFKSEIVPLFSAFAEGLLPEEINTLLNVVGDYQGAMQVLKEAINEEAEEYDRQHPQPIGPLPVGQIPPPRASDIVGTTSNLQQQLAWVNAGIDVGALYKRWVIIGLQKLVKMYSPVTVLDIRQGAKEPFSDYVDRFFKALRAEQGSQEVKTWMTEKLLIQNANPDCKGVLKALVKPSLEEMLTACQGVGGPGYKARVLAEALRPVQMVQQRPAPGGGPQQGRLRCYNCGRFGHTKNNCSQKGPTCYKCGKPGHIAKNCRVGGQQQQSKVNFLGKWRGGKAEPPLNMQQRTEMDIFPSAPTLEQILEKGTREKREMKEEKKPLYPSLASLFGEDQ</sequence>
<dbReference type="Gene3D" id="1.10.150.90">
    <property type="entry name" value="Immunodeficiency lentiviruses, gag gene matrix protein p17"/>
    <property type="match status" value="1"/>
</dbReference>
<keyword evidence="16 27" id="KW-0694">RNA-binding</keyword>
<evidence type="ECO:0000256" key="26">
    <source>
        <dbReference type="PROSITE-ProRule" id="PRU00047"/>
    </source>
</evidence>
<keyword evidence="7" id="KW-1188">Viral release from host cell</keyword>
<dbReference type="PRINTS" id="PR00234">
    <property type="entry name" value="HIV1MATRIX"/>
</dbReference>
<dbReference type="SUPFAM" id="SSF47943">
    <property type="entry name" value="Retrovirus capsid protein, N-terminal core domain"/>
    <property type="match status" value="1"/>
</dbReference>
<comment type="subcellular location">
    <molecule>Matrix protein p17</molecule>
    <subcellularLocation>
        <location evidence="27">Virion membrane</location>
        <topology evidence="27">Lipid-anchor</topology>
    </subcellularLocation>
    <subcellularLocation>
        <location evidence="27">Host nucleus</location>
    </subcellularLocation>
    <subcellularLocation>
        <location evidence="27">Host cytoplasm</location>
    </subcellularLocation>
</comment>
<dbReference type="PANTHER" id="PTHR40389">
    <property type="entry name" value="ENDOGENOUS RETROVIRUS GROUP K MEMBER 24 GAG POLYPROTEIN-RELATED"/>
    <property type="match status" value="1"/>
</dbReference>
<evidence type="ECO:0000256" key="18">
    <source>
        <dbReference type="ARBA" id="ARBA00023200"/>
    </source>
</evidence>
<evidence type="ECO:0000256" key="6">
    <source>
        <dbReference type="ARBA" id="ARBA00022581"/>
    </source>
</evidence>